<feature type="domain" description="DUF4283" evidence="1">
    <location>
        <begin position="26"/>
        <end position="110"/>
    </location>
</feature>
<protein>
    <recommendedName>
        <fullName evidence="1">DUF4283 domain-containing protein</fullName>
    </recommendedName>
</protein>
<organism evidence="2 3">
    <name type="scientific">Solanum verrucosum</name>
    <dbReference type="NCBI Taxonomy" id="315347"/>
    <lineage>
        <taxon>Eukaryota</taxon>
        <taxon>Viridiplantae</taxon>
        <taxon>Streptophyta</taxon>
        <taxon>Embryophyta</taxon>
        <taxon>Tracheophyta</taxon>
        <taxon>Spermatophyta</taxon>
        <taxon>Magnoliopsida</taxon>
        <taxon>eudicotyledons</taxon>
        <taxon>Gunneridae</taxon>
        <taxon>Pentapetalae</taxon>
        <taxon>asterids</taxon>
        <taxon>lamiids</taxon>
        <taxon>Solanales</taxon>
        <taxon>Solanaceae</taxon>
        <taxon>Solanoideae</taxon>
        <taxon>Solaneae</taxon>
        <taxon>Solanum</taxon>
    </lineage>
</organism>
<dbReference type="Proteomes" id="UP001234989">
    <property type="component" value="Chromosome 8"/>
</dbReference>
<reference evidence="2" key="1">
    <citation type="submission" date="2023-08" db="EMBL/GenBank/DDBJ databases">
        <title>A de novo genome assembly of Solanum verrucosum Schlechtendal, a Mexican diploid species geographically isolated from the other diploid A-genome species in potato relatives.</title>
        <authorList>
            <person name="Hosaka K."/>
        </authorList>
    </citation>
    <scope>NUCLEOTIDE SEQUENCE</scope>
    <source>
        <tissue evidence="2">Young leaves</tissue>
    </source>
</reference>
<accession>A0AAF0U9G2</accession>
<keyword evidence="3" id="KW-1185">Reference proteome</keyword>
<proteinExistence type="predicted"/>
<sequence length="174" mass="20343">MRPISYLHGEPRILWEEEEVTQMIHKENLQYDVIGKFFYGMLEIKKLRKIIPKQCELKGECNVGLLGNRHVLIMEDYVKLLSKPAFYLTQRQWSNPMRTLKWDHMFDPEEEMAIAIAWISFPGFPLNVFVKQELVSLVTAVGNLLQVDMATQNQTRLSYARVKAEVDLLGEFPK</sequence>
<gene>
    <name evidence="2" type="ORF">MTR67_034986</name>
</gene>
<dbReference type="Pfam" id="PF14111">
    <property type="entry name" value="DUF4283"/>
    <property type="match status" value="1"/>
</dbReference>
<dbReference type="PANTHER" id="PTHR31286:SF179">
    <property type="entry name" value="RNASE H TYPE-1 DOMAIN-CONTAINING PROTEIN"/>
    <property type="match status" value="1"/>
</dbReference>
<dbReference type="AlphaFoldDB" id="A0AAF0U9G2"/>
<dbReference type="InterPro" id="IPR040256">
    <property type="entry name" value="At4g02000-like"/>
</dbReference>
<evidence type="ECO:0000259" key="1">
    <source>
        <dbReference type="Pfam" id="PF14111"/>
    </source>
</evidence>
<dbReference type="PANTHER" id="PTHR31286">
    <property type="entry name" value="GLYCINE-RICH CELL WALL STRUCTURAL PROTEIN 1.8-LIKE"/>
    <property type="match status" value="1"/>
</dbReference>
<name>A0AAF0U9G2_SOLVR</name>
<dbReference type="EMBL" id="CP133619">
    <property type="protein sequence ID" value="WMV41601.1"/>
    <property type="molecule type" value="Genomic_DNA"/>
</dbReference>
<evidence type="ECO:0000313" key="3">
    <source>
        <dbReference type="Proteomes" id="UP001234989"/>
    </source>
</evidence>
<dbReference type="InterPro" id="IPR025558">
    <property type="entry name" value="DUF4283"/>
</dbReference>
<evidence type="ECO:0000313" key="2">
    <source>
        <dbReference type="EMBL" id="WMV41601.1"/>
    </source>
</evidence>